<evidence type="ECO:0000256" key="3">
    <source>
        <dbReference type="ARBA" id="ARBA00022705"/>
    </source>
</evidence>
<dbReference type="InterPro" id="IPR007694">
    <property type="entry name" value="DNA_helicase_DnaB-like_C"/>
</dbReference>
<keyword evidence="8" id="KW-0238">DNA-binding</keyword>
<keyword evidence="5" id="KW-0378">Hydrolase</keyword>
<dbReference type="SUPFAM" id="SSF52540">
    <property type="entry name" value="P-loop containing nucleoside triphosphate hydrolases"/>
    <property type="match status" value="1"/>
</dbReference>
<evidence type="ECO:0000256" key="5">
    <source>
        <dbReference type="ARBA" id="ARBA00022801"/>
    </source>
</evidence>
<evidence type="ECO:0000256" key="4">
    <source>
        <dbReference type="ARBA" id="ARBA00022741"/>
    </source>
</evidence>
<dbReference type="GO" id="GO:0005524">
    <property type="term" value="F:ATP binding"/>
    <property type="evidence" value="ECO:0007669"/>
    <property type="project" value="UniProtKB-KW"/>
</dbReference>
<dbReference type="PROSITE" id="PS51199">
    <property type="entry name" value="SF4_HELICASE"/>
    <property type="match status" value="1"/>
</dbReference>
<comment type="similarity">
    <text evidence="1">Belongs to the helicase family. DnaB subfamily.</text>
</comment>
<evidence type="ECO:0000256" key="10">
    <source>
        <dbReference type="ARBA" id="ARBA00044969"/>
    </source>
</evidence>
<dbReference type="Proteomes" id="UP000192906">
    <property type="component" value="Unassembled WGS sequence"/>
</dbReference>
<dbReference type="InterPro" id="IPR027417">
    <property type="entry name" value="P-loop_NTPase"/>
</dbReference>
<keyword evidence="14" id="KW-1185">Reference proteome</keyword>
<dbReference type="GO" id="GO:0016787">
    <property type="term" value="F:hydrolase activity"/>
    <property type="evidence" value="ECO:0007669"/>
    <property type="project" value="UniProtKB-KW"/>
</dbReference>
<dbReference type="STRING" id="1519643.SAMN06295933_0264"/>
<feature type="domain" description="SF4 helicase" evidence="12">
    <location>
        <begin position="163"/>
        <end position="423"/>
    </location>
</feature>
<dbReference type="Gene3D" id="3.40.50.300">
    <property type="entry name" value="P-loop containing nucleotide triphosphate hydrolases"/>
    <property type="match status" value="1"/>
</dbReference>
<proteinExistence type="inferred from homology"/>
<evidence type="ECO:0000256" key="9">
    <source>
        <dbReference type="ARBA" id="ARBA00023235"/>
    </source>
</evidence>
<dbReference type="PANTHER" id="PTHR30153:SF2">
    <property type="entry name" value="REPLICATIVE DNA HELICASE"/>
    <property type="match status" value="1"/>
</dbReference>
<evidence type="ECO:0000313" key="14">
    <source>
        <dbReference type="Proteomes" id="UP000192906"/>
    </source>
</evidence>
<sequence length="423" mass="46814">MLSVPESERTVLEGILNRTTEVEDVLEIVQPSDFSVGIYKTVFEIIKTLHEKSQPTDVVTIHAAAGTKFDVCILAELSGGMTSKQSALHHARQVKDSAIRRVVAAQGEQLIRAAKSGIETAQMIEQATAALSEIAIADTSNESRSIGEVIQQVWNETTSRMEGPTATAGYPTGYQQLDRLLGGWMPKKLYILAGRPGMGKTAFMLNSMYRSRIPCQIFSIEMDDKELVGRLICLDQHINTLALRDARLNEDQFSRFGKGCEAVNESGIKIDDSVIITVEEIKVRARVAVKKHGCKIIAVDHVGLVKPTSLRDSREQQIGHISWQLKALARELNVPVILLSQLNRKVEERTDKRPVLSDLRDSGSLEQDADVVIMLYNGSYYANDKTYKTGVKSVTDIITRKHRAGPVGTVPLNFLPEFTALEE</sequence>
<dbReference type="PANTHER" id="PTHR30153">
    <property type="entry name" value="REPLICATIVE DNA HELICASE DNAB"/>
    <property type="match status" value="1"/>
</dbReference>
<dbReference type="EMBL" id="FWZU01000001">
    <property type="protein sequence ID" value="SME89282.1"/>
    <property type="molecule type" value="Genomic_DNA"/>
</dbReference>
<keyword evidence="3" id="KW-0235">DNA replication</keyword>
<dbReference type="GO" id="GO:1990077">
    <property type="term" value="C:primosome complex"/>
    <property type="evidence" value="ECO:0007669"/>
    <property type="project" value="UniProtKB-KW"/>
</dbReference>
<keyword evidence="9" id="KW-0413">Isomerase</keyword>
<name>A0A1X7C3B5_9BACT</name>
<evidence type="ECO:0000256" key="8">
    <source>
        <dbReference type="ARBA" id="ARBA00023125"/>
    </source>
</evidence>
<evidence type="ECO:0000313" key="13">
    <source>
        <dbReference type="EMBL" id="SME89282.1"/>
    </source>
</evidence>
<dbReference type="Pfam" id="PF03796">
    <property type="entry name" value="DnaB_C"/>
    <property type="match status" value="1"/>
</dbReference>
<organism evidence="13 14">
    <name type="scientific">Desulfovibrio gilichinskyi</name>
    <dbReference type="NCBI Taxonomy" id="1519643"/>
    <lineage>
        <taxon>Bacteria</taxon>
        <taxon>Pseudomonadati</taxon>
        <taxon>Thermodesulfobacteriota</taxon>
        <taxon>Desulfovibrionia</taxon>
        <taxon>Desulfovibrionales</taxon>
        <taxon>Desulfovibrionaceae</taxon>
        <taxon>Desulfovibrio</taxon>
    </lineage>
</organism>
<evidence type="ECO:0000256" key="1">
    <source>
        <dbReference type="ARBA" id="ARBA00008428"/>
    </source>
</evidence>
<dbReference type="SUPFAM" id="SSF48024">
    <property type="entry name" value="N-terminal domain of DnaB helicase"/>
    <property type="match status" value="1"/>
</dbReference>
<evidence type="ECO:0000256" key="6">
    <source>
        <dbReference type="ARBA" id="ARBA00022806"/>
    </source>
</evidence>
<gene>
    <name evidence="13" type="ORF">SAMN06295933_0264</name>
</gene>
<reference evidence="14" key="1">
    <citation type="submission" date="2017-04" db="EMBL/GenBank/DDBJ databases">
        <authorList>
            <person name="Varghese N."/>
            <person name="Submissions S."/>
        </authorList>
    </citation>
    <scope>NUCLEOTIDE SEQUENCE [LARGE SCALE GENOMIC DNA]</scope>
    <source>
        <strain evidence="14">K3S</strain>
    </source>
</reference>
<dbReference type="AlphaFoldDB" id="A0A1X7C3B5"/>
<dbReference type="CDD" id="cd00984">
    <property type="entry name" value="DnaB_C"/>
    <property type="match status" value="1"/>
</dbReference>
<keyword evidence="2" id="KW-0639">Primosome</keyword>
<evidence type="ECO:0000259" key="12">
    <source>
        <dbReference type="PROSITE" id="PS51199"/>
    </source>
</evidence>
<dbReference type="EC" id="5.6.2.3" evidence="10"/>
<evidence type="ECO:0000256" key="7">
    <source>
        <dbReference type="ARBA" id="ARBA00022840"/>
    </source>
</evidence>
<dbReference type="GO" id="GO:0006269">
    <property type="term" value="P:DNA replication, synthesis of primer"/>
    <property type="evidence" value="ECO:0007669"/>
    <property type="project" value="UniProtKB-KW"/>
</dbReference>
<dbReference type="Gene3D" id="1.10.860.10">
    <property type="entry name" value="DNAb Helicase, Chain A"/>
    <property type="match status" value="1"/>
</dbReference>
<keyword evidence="6 13" id="KW-0347">Helicase</keyword>
<evidence type="ECO:0000256" key="2">
    <source>
        <dbReference type="ARBA" id="ARBA00022515"/>
    </source>
</evidence>
<keyword evidence="7" id="KW-0067">ATP-binding</keyword>
<dbReference type="GO" id="GO:0043139">
    <property type="term" value="F:5'-3' DNA helicase activity"/>
    <property type="evidence" value="ECO:0007669"/>
    <property type="project" value="UniProtKB-EC"/>
</dbReference>
<protein>
    <recommendedName>
        <fullName evidence="10">DNA 5'-3' helicase</fullName>
        <ecNumber evidence="10">5.6.2.3</ecNumber>
    </recommendedName>
</protein>
<dbReference type="GO" id="GO:0005829">
    <property type="term" value="C:cytosol"/>
    <property type="evidence" value="ECO:0007669"/>
    <property type="project" value="TreeGrafter"/>
</dbReference>
<evidence type="ECO:0000256" key="11">
    <source>
        <dbReference type="ARBA" id="ARBA00048954"/>
    </source>
</evidence>
<dbReference type="Pfam" id="PF00772">
    <property type="entry name" value="DnaB"/>
    <property type="match status" value="1"/>
</dbReference>
<accession>A0A1X7C3B5</accession>
<keyword evidence="4" id="KW-0547">Nucleotide-binding</keyword>
<comment type="catalytic activity">
    <reaction evidence="11">
        <text>ATP + H2O = ADP + phosphate + H(+)</text>
        <dbReference type="Rhea" id="RHEA:13065"/>
        <dbReference type="ChEBI" id="CHEBI:15377"/>
        <dbReference type="ChEBI" id="CHEBI:15378"/>
        <dbReference type="ChEBI" id="CHEBI:30616"/>
        <dbReference type="ChEBI" id="CHEBI:43474"/>
        <dbReference type="ChEBI" id="CHEBI:456216"/>
        <dbReference type="EC" id="5.6.2.3"/>
    </reaction>
</comment>
<dbReference type="InterPro" id="IPR036185">
    <property type="entry name" value="DNA_heli_DnaB-like_N_sf"/>
</dbReference>
<dbReference type="RefSeq" id="WP_170921351.1">
    <property type="nucleotide sequence ID" value="NZ_FWZU01000001.1"/>
</dbReference>
<dbReference type="GO" id="GO:0003677">
    <property type="term" value="F:DNA binding"/>
    <property type="evidence" value="ECO:0007669"/>
    <property type="project" value="UniProtKB-KW"/>
</dbReference>
<dbReference type="InterPro" id="IPR007693">
    <property type="entry name" value="DNA_helicase_DnaB-like_N"/>
</dbReference>
<dbReference type="InterPro" id="IPR016136">
    <property type="entry name" value="DNA_helicase_N/primase_C"/>
</dbReference>